<evidence type="ECO:0000313" key="6">
    <source>
        <dbReference type="Proteomes" id="UP001339911"/>
    </source>
</evidence>
<dbReference type="PROSITE" id="PS51000">
    <property type="entry name" value="HTH_DEOR_2"/>
    <property type="match status" value="1"/>
</dbReference>
<feature type="domain" description="HTH deoR-type" evidence="4">
    <location>
        <begin position="8"/>
        <end position="63"/>
    </location>
</feature>
<keyword evidence="2" id="KW-0238">DNA-binding</keyword>
<dbReference type="InterPro" id="IPR018356">
    <property type="entry name" value="Tscrpt_reg_HTH_DeoR_CS"/>
</dbReference>
<keyword evidence="1" id="KW-0805">Transcription regulation</keyword>
<sequence length="363" mass="39745">MESDRLFSAQRQERLLAELRGSGAVRVRDLARELGVSELTIRRDIAALAERGLVAKVHGGATLPSHTNTLSQPRRASVRFTIGMVVPSLDFYWPPIVAGARAAAAALGVTVQLRGSSYDPDEDRRQIGRLVEARQVQGLLLAPSLDGDDADEILEWIGRLPVPTVLIERQPRRWTPGTRQIEWVRSDHSLGLEIAVYHLRQQGHRRIGLVLAQGSPTSEHLGRAWRIAATDPRTSGTLALQETVTAPGERDVIVRILRQCRRARITGLIVHSDPHAIAVAQFCAELGIAIPGGLAIVSYDDEIAHLADPAITAVRPPKSHVGRLAVELIVSRLLDGERRPPHRVLLAPELVVRGSSLPLSRLH</sequence>
<evidence type="ECO:0000259" key="4">
    <source>
        <dbReference type="PROSITE" id="PS51000"/>
    </source>
</evidence>
<name>A0ABU7SD52_9ACTN</name>
<dbReference type="Pfam" id="PF13377">
    <property type="entry name" value="Peripla_BP_3"/>
    <property type="match status" value="1"/>
</dbReference>
<dbReference type="InterPro" id="IPR036388">
    <property type="entry name" value="WH-like_DNA-bd_sf"/>
</dbReference>
<dbReference type="InterPro" id="IPR001034">
    <property type="entry name" value="DeoR_HTH"/>
</dbReference>
<keyword evidence="3" id="KW-0804">Transcription</keyword>
<organism evidence="5 6">
    <name type="scientific">Plantactinospora veratri</name>
    <dbReference type="NCBI Taxonomy" id="1436122"/>
    <lineage>
        <taxon>Bacteria</taxon>
        <taxon>Bacillati</taxon>
        <taxon>Actinomycetota</taxon>
        <taxon>Actinomycetes</taxon>
        <taxon>Micromonosporales</taxon>
        <taxon>Micromonosporaceae</taxon>
        <taxon>Plantactinospora</taxon>
    </lineage>
</organism>
<keyword evidence="6" id="KW-1185">Reference proteome</keyword>
<dbReference type="SMART" id="SM00420">
    <property type="entry name" value="HTH_DEOR"/>
    <property type="match status" value="1"/>
</dbReference>
<reference evidence="5 6" key="1">
    <citation type="submission" date="2024-01" db="EMBL/GenBank/DDBJ databases">
        <title>Genome insights into Plantactinospora veratri sp. nov.</title>
        <authorList>
            <person name="Wang L."/>
        </authorList>
    </citation>
    <scope>NUCLEOTIDE SEQUENCE [LARGE SCALE GENOMIC DNA]</scope>
    <source>
        <strain evidence="5 6">NEAU-FHS4</strain>
    </source>
</reference>
<gene>
    <name evidence="5" type="ORF">V1634_13605</name>
</gene>
<dbReference type="PRINTS" id="PR00037">
    <property type="entry name" value="HTHLACR"/>
</dbReference>
<dbReference type="InterPro" id="IPR028082">
    <property type="entry name" value="Peripla_BP_I"/>
</dbReference>
<dbReference type="RefSeq" id="WP_331208142.1">
    <property type="nucleotide sequence ID" value="NZ_JAZGQL010000008.1"/>
</dbReference>
<dbReference type="SUPFAM" id="SSF46785">
    <property type="entry name" value="Winged helix' DNA-binding domain"/>
    <property type="match status" value="1"/>
</dbReference>
<dbReference type="Pfam" id="PF08220">
    <property type="entry name" value="HTH_DeoR"/>
    <property type="match status" value="1"/>
</dbReference>
<dbReference type="PROSITE" id="PS00894">
    <property type="entry name" value="HTH_DEOR_1"/>
    <property type="match status" value="1"/>
</dbReference>
<dbReference type="Gene3D" id="1.10.10.10">
    <property type="entry name" value="Winged helix-like DNA-binding domain superfamily/Winged helix DNA-binding domain"/>
    <property type="match status" value="1"/>
</dbReference>
<dbReference type="EMBL" id="JAZGQL010000008">
    <property type="protein sequence ID" value="MEE6307858.1"/>
    <property type="molecule type" value="Genomic_DNA"/>
</dbReference>
<dbReference type="SUPFAM" id="SSF53822">
    <property type="entry name" value="Periplasmic binding protein-like I"/>
    <property type="match status" value="1"/>
</dbReference>
<dbReference type="InterPro" id="IPR036390">
    <property type="entry name" value="WH_DNA-bd_sf"/>
</dbReference>
<dbReference type="PANTHER" id="PTHR30146">
    <property type="entry name" value="LACI-RELATED TRANSCRIPTIONAL REPRESSOR"/>
    <property type="match status" value="1"/>
</dbReference>
<comment type="caution">
    <text evidence="5">The sequence shown here is derived from an EMBL/GenBank/DDBJ whole genome shotgun (WGS) entry which is preliminary data.</text>
</comment>
<dbReference type="CDD" id="cd06267">
    <property type="entry name" value="PBP1_LacI_sugar_binding-like"/>
    <property type="match status" value="1"/>
</dbReference>
<accession>A0ABU7SD52</accession>
<dbReference type="PANTHER" id="PTHR30146:SF155">
    <property type="entry name" value="ALANINE RACEMASE"/>
    <property type="match status" value="1"/>
</dbReference>
<evidence type="ECO:0000256" key="1">
    <source>
        <dbReference type="ARBA" id="ARBA00023015"/>
    </source>
</evidence>
<dbReference type="Proteomes" id="UP001339911">
    <property type="component" value="Unassembled WGS sequence"/>
</dbReference>
<evidence type="ECO:0000313" key="5">
    <source>
        <dbReference type="EMBL" id="MEE6307858.1"/>
    </source>
</evidence>
<evidence type="ECO:0000256" key="3">
    <source>
        <dbReference type="ARBA" id="ARBA00023163"/>
    </source>
</evidence>
<protein>
    <submittedName>
        <fullName evidence="5">Substrate-binding domain-containing protein</fullName>
    </submittedName>
</protein>
<proteinExistence type="predicted"/>
<dbReference type="Gene3D" id="3.40.50.2300">
    <property type="match status" value="2"/>
</dbReference>
<dbReference type="InterPro" id="IPR046335">
    <property type="entry name" value="LacI/GalR-like_sensor"/>
</dbReference>
<evidence type="ECO:0000256" key="2">
    <source>
        <dbReference type="ARBA" id="ARBA00023125"/>
    </source>
</evidence>